<dbReference type="SUPFAM" id="SSF52540">
    <property type="entry name" value="P-loop containing nucleoside triphosphate hydrolases"/>
    <property type="match status" value="1"/>
</dbReference>
<dbReference type="PRINTS" id="PR00364">
    <property type="entry name" value="DISEASERSIST"/>
</dbReference>
<dbReference type="GO" id="GO:0016787">
    <property type="term" value="F:hydrolase activity"/>
    <property type="evidence" value="ECO:0007669"/>
    <property type="project" value="UniProtKB-KW"/>
</dbReference>
<keyword evidence="3" id="KW-1185">Reference proteome</keyword>
<dbReference type="PANTHER" id="PTHR47691:SF3">
    <property type="entry name" value="HTH-TYPE TRANSCRIPTIONAL REGULATOR RV0890C-RELATED"/>
    <property type="match status" value="1"/>
</dbReference>
<dbReference type="PANTHER" id="PTHR47691">
    <property type="entry name" value="REGULATOR-RELATED"/>
    <property type="match status" value="1"/>
</dbReference>
<accession>A0AAD6SYI0</accession>
<evidence type="ECO:0000313" key="3">
    <source>
        <dbReference type="Proteomes" id="UP001218188"/>
    </source>
</evidence>
<organism evidence="2 3">
    <name type="scientific">Mycena alexandri</name>
    <dbReference type="NCBI Taxonomy" id="1745969"/>
    <lineage>
        <taxon>Eukaryota</taxon>
        <taxon>Fungi</taxon>
        <taxon>Dikarya</taxon>
        <taxon>Basidiomycota</taxon>
        <taxon>Agaricomycotina</taxon>
        <taxon>Agaricomycetes</taxon>
        <taxon>Agaricomycetidae</taxon>
        <taxon>Agaricales</taxon>
        <taxon>Marasmiineae</taxon>
        <taxon>Mycenaceae</taxon>
        <taxon>Mycena</taxon>
    </lineage>
</organism>
<gene>
    <name evidence="2" type="ORF">C8F04DRAFT_897270</name>
</gene>
<feature type="non-terminal residue" evidence="2">
    <location>
        <position position="337"/>
    </location>
</feature>
<proteinExistence type="predicted"/>
<dbReference type="InterPro" id="IPR007111">
    <property type="entry name" value="NACHT_NTPase"/>
</dbReference>
<keyword evidence="2" id="KW-0378">Hydrolase</keyword>
<sequence>PARPQIFHGRDSELQDVVDSLMIGQARIAILGPGGVGKTALALAAMHHPRVSAAYEHIYFISCQSCSTCSDLIAKVASYLGLGEKGSPKSVLQHLSYQPTPVLFLFDNLETTWENNHRRAEVEEFLSRLTEVPKLSLMITMRGAERPAKVQWSRPFIPPLAPFDGSAALQTFHEIAGDNEDPAIIQELLQLTGNLPLAVSLLANIAASDGCELALSRWATERTQLLSDGYDQTSSLDISITLSYTSPRMTPGAQELLSLLSILPDGISDADLVHSGINIPNILSCKATLIQTSLAYVDHHRFLQVLPPIREHIRRTYPVKAALTASLRQHFHAIIAL</sequence>
<feature type="non-terminal residue" evidence="2">
    <location>
        <position position="1"/>
    </location>
</feature>
<dbReference type="Gene3D" id="3.40.50.300">
    <property type="entry name" value="P-loop containing nucleotide triphosphate hydrolases"/>
    <property type="match status" value="1"/>
</dbReference>
<feature type="domain" description="NACHT" evidence="1">
    <location>
        <begin position="28"/>
        <end position="165"/>
    </location>
</feature>
<evidence type="ECO:0000313" key="2">
    <source>
        <dbReference type="EMBL" id="KAJ7036165.1"/>
    </source>
</evidence>
<evidence type="ECO:0000259" key="1">
    <source>
        <dbReference type="Pfam" id="PF05729"/>
    </source>
</evidence>
<dbReference type="Proteomes" id="UP001218188">
    <property type="component" value="Unassembled WGS sequence"/>
</dbReference>
<protein>
    <submittedName>
        <fullName evidence="2">P-loop containing nucleoside triphosphate hydrolase protein</fullName>
    </submittedName>
</protein>
<dbReference type="AlphaFoldDB" id="A0AAD6SYI0"/>
<dbReference type="EMBL" id="JARJCM010000045">
    <property type="protein sequence ID" value="KAJ7036165.1"/>
    <property type="molecule type" value="Genomic_DNA"/>
</dbReference>
<comment type="caution">
    <text evidence="2">The sequence shown here is derived from an EMBL/GenBank/DDBJ whole genome shotgun (WGS) entry which is preliminary data.</text>
</comment>
<name>A0AAD6SYI0_9AGAR</name>
<dbReference type="Pfam" id="PF05729">
    <property type="entry name" value="NACHT"/>
    <property type="match status" value="1"/>
</dbReference>
<dbReference type="InterPro" id="IPR027417">
    <property type="entry name" value="P-loop_NTPase"/>
</dbReference>
<reference evidence="2" key="1">
    <citation type="submission" date="2023-03" db="EMBL/GenBank/DDBJ databases">
        <title>Massive genome expansion in bonnet fungi (Mycena s.s.) driven by repeated elements and novel gene families across ecological guilds.</title>
        <authorList>
            <consortium name="Lawrence Berkeley National Laboratory"/>
            <person name="Harder C.B."/>
            <person name="Miyauchi S."/>
            <person name="Viragh M."/>
            <person name="Kuo A."/>
            <person name="Thoen E."/>
            <person name="Andreopoulos B."/>
            <person name="Lu D."/>
            <person name="Skrede I."/>
            <person name="Drula E."/>
            <person name="Henrissat B."/>
            <person name="Morin E."/>
            <person name="Kohler A."/>
            <person name="Barry K."/>
            <person name="LaButti K."/>
            <person name="Morin E."/>
            <person name="Salamov A."/>
            <person name="Lipzen A."/>
            <person name="Mereny Z."/>
            <person name="Hegedus B."/>
            <person name="Baldrian P."/>
            <person name="Stursova M."/>
            <person name="Weitz H."/>
            <person name="Taylor A."/>
            <person name="Grigoriev I.V."/>
            <person name="Nagy L.G."/>
            <person name="Martin F."/>
            <person name="Kauserud H."/>
        </authorList>
    </citation>
    <scope>NUCLEOTIDE SEQUENCE</scope>
    <source>
        <strain evidence="2">CBHHK200</strain>
    </source>
</reference>